<dbReference type="Pfam" id="PF11827">
    <property type="entry name" value="DUF3347"/>
    <property type="match status" value="1"/>
</dbReference>
<dbReference type="Pfam" id="PF00403">
    <property type="entry name" value="HMA"/>
    <property type="match status" value="1"/>
</dbReference>
<feature type="compositionally biased region" description="Basic and acidic residues" evidence="1">
    <location>
        <begin position="123"/>
        <end position="134"/>
    </location>
</feature>
<dbReference type="Proteomes" id="UP000326921">
    <property type="component" value="Chromosome"/>
</dbReference>
<dbReference type="EMBL" id="CP045652">
    <property type="protein sequence ID" value="QGA25786.1"/>
    <property type="molecule type" value="Genomic_DNA"/>
</dbReference>
<evidence type="ECO:0000256" key="2">
    <source>
        <dbReference type="SAM" id="SignalP"/>
    </source>
</evidence>
<feature type="region of interest" description="Disordered" evidence="1">
    <location>
        <begin position="123"/>
        <end position="155"/>
    </location>
</feature>
<feature type="signal peptide" evidence="2">
    <location>
        <begin position="1"/>
        <end position="22"/>
    </location>
</feature>
<dbReference type="RefSeq" id="WP_153510107.1">
    <property type="nucleotide sequence ID" value="NZ_CP045652.1"/>
</dbReference>
<dbReference type="InterPro" id="IPR006121">
    <property type="entry name" value="HMA_dom"/>
</dbReference>
<evidence type="ECO:0000256" key="1">
    <source>
        <dbReference type="SAM" id="MobiDB-lite"/>
    </source>
</evidence>
<evidence type="ECO:0000259" key="3">
    <source>
        <dbReference type="Pfam" id="PF00403"/>
    </source>
</evidence>
<evidence type="ECO:0000313" key="5">
    <source>
        <dbReference type="EMBL" id="QGA25786.1"/>
    </source>
</evidence>
<reference evidence="5 6" key="1">
    <citation type="submission" date="2019-10" db="EMBL/GenBank/DDBJ databases">
        <authorList>
            <person name="Dong K."/>
        </authorList>
    </citation>
    <scope>NUCLEOTIDE SEQUENCE [LARGE SCALE GENOMIC DNA]</scope>
    <source>
        <strain evidence="6">dk4302</strain>
    </source>
</reference>
<dbReference type="KEGG" id="sphe:GFH32_05385"/>
<feature type="compositionally biased region" description="Low complexity" evidence="1">
    <location>
        <begin position="136"/>
        <end position="155"/>
    </location>
</feature>
<accession>A0A5Q0Q8Q2</accession>
<dbReference type="AlphaFoldDB" id="A0A5Q0Q8Q2"/>
<feature type="chain" id="PRO_5024821983" evidence="2">
    <location>
        <begin position="23"/>
        <end position="295"/>
    </location>
</feature>
<dbReference type="Gene3D" id="3.30.70.100">
    <property type="match status" value="1"/>
</dbReference>
<organism evidence="5 6">
    <name type="scientific">Sphingobacterium zhuxiongii</name>
    <dbReference type="NCBI Taxonomy" id="2662364"/>
    <lineage>
        <taxon>Bacteria</taxon>
        <taxon>Pseudomonadati</taxon>
        <taxon>Bacteroidota</taxon>
        <taxon>Sphingobacteriia</taxon>
        <taxon>Sphingobacteriales</taxon>
        <taxon>Sphingobacteriaceae</taxon>
        <taxon>Sphingobacterium</taxon>
    </lineage>
</organism>
<dbReference type="InterPro" id="IPR021782">
    <property type="entry name" value="DUF3347"/>
</dbReference>
<keyword evidence="2" id="KW-0732">Signal</keyword>
<gene>
    <name evidence="5" type="ORF">GFH32_05385</name>
</gene>
<keyword evidence="6" id="KW-1185">Reference proteome</keyword>
<evidence type="ECO:0000259" key="4">
    <source>
        <dbReference type="Pfam" id="PF11827"/>
    </source>
</evidence>
<feature type="domain" description="DUF3347" evidence="4">
    <location>
        <begin position="160"/>
        <end position="249"/>
    </location>
</feature>
<proteinExistence type="predicted"/>
<protein>
    <submittedName>
        <fullName evidence="5">DUF3347 domain-containing protein</fullName>
    </submittedName>
</protein>
<dbReference type="GO" id="GO:0046872">
    <property type="term" value="F:metal ion binding"/>
    <property type="evidence" value="ECO:0007669"/>
    <property type="project" value="InterPro"/>
</dbReference>
<dbReference type="InterPro" id="IPR036163">
    <property type="entry name" value="HMA_dom_sf"/>
</dbReference>
<dbReference type="SUPFAM" id="SSF55008">
    <property type="entry name" value="HMA, heavy metal-associated domain"/>
    <property type="match status" value="1"/>
</dbReference>
<evidence type="ECO:0000313" key="6">
    <source>
        <dbReference type="Proteomes" id="UP000326921"/>
    </source>
</evidence>
<feature type="domain" description="HMA" evidence="3">
    <location>
        <begin position="38"/>
        <end position="90"/>
    </location>
</feature>
<sequence length="295" mass="32908">MKNLKALIASTFIVLFTISSQAQIKNAVTSTVEINGNCGMCKKTIETAAYEPKIAKAEWDEDTHMAVLTFDANKTSEEAILKKIAQAGYDNQSFRAPDDVYAKLHECCRYDRAHTIATDDPIVHDQTGHQHHQDASNNQNNTVQNQQTQSSESNNQLDPVFKSYINLKNALLASDSKSAQSAAQTLKKSITSIDMSTLNTSVHELWMKVIRSLENETTAIEKATDLTKQRNSFMNLSNQIYSLAKVSKTTIPLYLQFCPMANAGKGAHWLSLEEEIKNPYYGSKMMTCGEVKEKI</sequence>
<name>A0A5Q0Q8Q2_9SPHI</name>